<proteinExistence type="predicted"/>
<comment type="caution">
    <text evidence="10">The sequence shown here is derived from an EMBL/GenBank/DDBJ whole genome shotgun (WGS) entry which is preliminary data.</text>
</comment>
<reference evidence="10 11" key="1">
    <citation type="journal article" date="2016" name="Nat. Commun.">
        <title>Thousands of microbial genomes shed light on interconnected biogeochemical processes in an aquifer system.</title>
        <authorList>
            <person name="Anantharaman K."/>
            <person name="Brown C.T."/>
            <person name="Hug L.A."/>
            <person name="Sharon I."/>
            <person name="Castelle C.J."/>
            <person name="Probst A.J."/>
            <person name="Thomas B.C."/>
            <person name="Singh A."/>
            <person name="Wilkins M.J."/>
            <person name="Karaoz U."/>
            <person name="Brodie E.L."/>
            <person name="Williams K.H."/>
            <person name="Hubbard S.S."/>
            <person name="Banfield J.F."/>
        </authorList>
    </citation>
    <scope>NUCLEOTIDE SEQUENCE [LARGE SCALE GENOMIC DNA]</scope>
</reference>
<evidence type="ECO:0000256" key="7">
    <source>
        <dbReference type="ARBA" id="ARBA00023136"/>
    </source>
</evidence>
<name>A0A1F4UQT8_UNCKA</name>
<keyword evidence="5 8" id="KW-0812">Transmembrane</keyword>
<dbReference type="PANTHER" id="PTHR33908">
    <property type="entry name" value="MANNOSYLTRANSFERASE YKCB-RELATED"/>
    <property type="match status" value="1"/>
</dbReference>
<dbReference type="GO" id="GO:0016763">
    <property type="term" value="F:pentosyltransferase activity"/>
    <property type="evidence" value="ECO:0007669"/>
    <property type="project" value="TreeGrafter"/>
</dbReference>
<dbReference type="GO" id="GO:0009103">
    <property type="term" value="P:lipopolysaccharide biosynthetic process"/>
    <property type="evidence" value="ECO:0007669"/>
    <property type="project" value="UniProtKB-ARBA"/>
</dbReference>
<dbReference type="PANTHER" id="PTHR33908:SF11">
    <property type="entry name" value="MEMBRANE PROTEIN"/>
    <property type="match status" value="1"/>
</dbReference>
<protein>
    <recommendedName>
        <fullName evidence="9">Glycosyltransferase RgtA/B/C/D-like domain-containing protein</fullName>
    </recommendedName>
</protein>
<feature type="transmembrane region" description="Helical" evidence="8">
    <location>
        <begin position="235"/>
        <end position="253"/>
    </location>
</feature>
<evidence type="ECO:0000256" key="2">
    <source>
        <dbReference type="ARBA" id="ARBA00022475"/>
    </source>
</evidence>
<evidence type="ECO:0000256" key="3">
    <source>
        <dbReference type="ARBA" id="ARBA00022676"/>
    </source>
</evidence>
<feature type="transmembrane region" description="Helical" evidence="8">
    <location>
        <begin position="349"/>
        <end position="368"/>
    </location>
</feature>
<dbReference type="InterPro" id="IPR050297">
    <property type="entry name" value="LipidA_mod_glycosyltrf_83"/>
</dbReference>
<evidence type="ECO:0000256" key="6">
    <source>
        <dbReference type="ARBA" id="ARBA00022989"/>
    </source>
</evidence>
<evidence type="ECO:0000256" key="8">
    <source>
        <dbReference type="SAM" id="Phobius"/>
    </source>
</evidence>
<dbReference type="AlphaFoldDB" id="A0A1F4UQT8"/>
<comment type="subcellular location">
    <subcellularLocation>
        <location evidence="1">Cell membrane</location>
        <topology evidence="1">Multi-pass membrane protein</topology>
    </subcellularLocation>
</comment>
<accession>A0A1F4UQT8</accession>
<keyword evidence="3" id="KW-0328">Glycosyltransferase</keyword>
<evidence type="ECO:0000256" key="1">
    <source>
        <dbReference type="ARBA" id="ARBA00004651"/>
    </source>
</evidence>
<evidence type="ECO:0000313" key="10">
    <source>
        <dbReference type="EMBL" id="OGC47279.1"/>
    </source>
</evidence>
<dbReference type="EMBL" id="MEUX01000021">
    <property type="protein sequence ID" value="OGC47279.1"/>
    <property type="molecule type" value="Genomic_DNA"/>
</dbReference>
<sequence>MKNYKIILAAFVVVVFFITRLTNLNSVPPFEDNFSWLYRINYYPWIVMTNLKGGYIEGKDLKYAGTISYHPGVTIMTFSGISTKIAKKYKFKTDKNYEECAYIDYSCPYLNFELYWAKFPLVIISGLLLGYTIYLLSGMFGIFGTFIWSLIILFEPLSVYLSKDLHLDFIFFMFVIASVASFLESVNVNRKYLFGFAGVLFGFALLTRFMGILFLPAIFFVFILNKGIKTGILHYIKFLLIAFATFSLMYPPMWVAPIETLKHILISSRGITDDLVGFAPFYARYYNGILYYMELLQGNFSIPFWIIVIIGGFLAVFIKDKQKKKHLLSIFLVFITYMLFVNISDKRYLRYLLPSFFGISVIGSAGISDLRIFNNLKRFFGSFIPRKFLSK</sequence>
<evidence type="ECO:0000256" key="5">
    <source>
        <dbReference type="ARBA" id="ARBA00022692"/>
    </source>
</evidence>
<feature type="transmembrane region" description="Helical" evidence="8">
    <location>
        <begin position="121"/>
        <end position="153"/>
    </location>
</feature>
<dbReference type="Proteomes" id="UP000176444">
    <property type="component" value="Unassembled WGS sequence"/>
</dbReference>
<keyword evidence="2" id="KW-1003">Cell membrane</keyword>
<organism evidence="10 11">
    <name type="scientific">candidate division WWE3 bacterium RIFCSPHIGHO2_01_FULL_35_17</name>
    <dbReference type="NCBI Taxonomy" id="1802614"/>
    <lineage>
        <taxon>Bacteria</taxon>
        <taxon>Katanobacteria</taxon>
    </lineage>
</organism>
<feature type="transmembrane region" description="Helical" evidence="8">
    <location>
        <begin position="327"/>
        <end position="343"/>
    </location>
</feature>
<keyword evidence="7 8" id="KW-0472">Membrane</keyword>
<keyword evidence="4" id="KW-0808">Transferase</keyword>
<feature type="transmembrane region" description="Helical" evidence="8">
    <location>
        <begin position="300"/>
        <end position="318"/>
    </location>
</feature>
<keyword evidence="6 8" id="KW-1133">Transmembrane helix</keyword>
<dbReference type="Pfam" id="PF13231">
    <property type="entry name" value="PMT_2"/>
    <property type="match status" value="1"/>
</dbReference>
<dbReference type="InterPro" id="IPR038731">
    <property type="entry name" value="RgtA/B/C-like"/>
</dbReference>
<gene>
    <name evidence="10" type="ORF">A2713_02465</name>
</gene>
<feature type="domain" description="Glycosyltransferase RgtA/B/C/D-like" evidence="9">
    <location>
        <begin position="121"/>
        <end position="249"/>
    </location>
</feature>
<feature type="transmembrane region" description="Helical" evidence="8">
    <location>
        <begin position="165"/>
        <end position="183"/>
    </location>
</feature>
<dbReference type="GO" id="GO:0005886">
    <property type="term" value="C:plasma membrane"/>
    <property type="evidence" value="ECO:0007669"/>
    <property type="project" value="UniProtKB-SubCell"/>
</dbReference>
<feature type="transmembrane region" description="Helical" evidence="8">
    <location>
        <begin position="195"/>
        <end position="223"/>
    </location>
</feature>
<evidence type="ECO:0000259" key="9">
    <source>
        <dbReference type="Pfam" id="PF13231"/>
    </source>
</evidence>
<evidence type="ECO:0000256" key="4">
    <source>
        <dbReference type="ARBA" id="ARBA00022679"/>
    </source>
</evidence>
<evidence type="ECO:0000313" key="11">
    <source>
        <dbReference type="Proteomes" id="UP000176444"/>
    </source>
</evidence>